<evidence type="ECO:0000256" key="11">
    <source>
        <dbReference type="ARBA" id="ARBA00023002"/>
    </source>
</evidence>
<evidence type="ECO:0000256" key="5">
    <source>
        <dbReference type="ARBA" id="ARBA00012913"/>
    </source>
</evidence>
<dbReference type="Pfam" id="PF00550">
    <property type="entry name" value="PP-binding"/>
    <property type="match status" value="1"/>
</dbReference>
<keyword evidence="7" id="KW-0596">Phosphopantetheine</keyword>
<dbReference type="EC" id="1.2.1.31" evidence="6"/>
<gene>
    <name evidence="19" type="ORF">LAESUDRAFT_721588</name>
</gene>
<keyword evidence="9" id="KW-0028">Amino-acid biosynthesis</keyword>
<evidence type="ECO:0000256" key="15">
    <source>
        <dbReference type="ARBA" id="ARBA00048260"/>
    </source>
</evidence>
<dbReference type="InterPro" id="IPR014397">
    <property type="entry name" value="Lys2"/>
</dbReference>
<dbReference type="PROSITE" id="PS00455">
    <property type="entry name" value="AMP_BINDING"/>
    <property type="match status" value="1"/>
</dbReference>
<comment type="catalytic activity">
    <reaction evidence="17">
        <text>(S)-2-amino-6-oxohexanoate + NADP(+) + H2O = L-2-aminoadipate + NADPH + 2 H(+)</text>
        <dbReference type="Rhea" id="RHEA:12304"/>
        <dbReference type="ChEBI" id="CHEBI:15377"/>
        <dbReference type="ChEBI" id="CHEBI:15378"/>
        <dbReference type="ChEBI" id="CHEBI:57783"/>
        <dbReference type="ChEBI" id="CHEBI:58321"/>
        <dbReference type="ChEBI" id="CHEBI:58349"/>
        <dbReference type="ChEBI" id="CHEBI:58672"/>
        <dbReference type="EC" id="1.2.1.31"/>
    </reaction>
</comment>
<dbReference type="SUPFAM" id="SSF47336">
    <property type="entry name" value="ACP-like"/>
    <property type="match status" value="1"/>
</dbReference>
<dbReference type="InterPro" id="IPR010080">
    <property type="entry name" value="Thioester_reductase-like_dom"/>
</dbReference>
<evidence type="ECO:0000259" key="18">
    <source>
        <dbReference type="PROSITE" id="PS50075"/>
    </source>
</evidence>
<evidence type="ECO:0000256" key="6">
    <source>
        <dbReference type="ARBA" id="ARBA00013073"/>
    </source>
</evidence>
<dbReference type="NCBIfam" id="TIGR01746">
    <property type="entry name" value="Thioester-redct"/>
    <property type="match status" value="1"/>
</dbReference>
<organism evidence="19 20">
    <name type="scientific">Laetiporus sulphureus 93-53</name>
    <dbReference type="NCBI Taxonomy" id="1314785"/>
    <lineage>
        <taxon>Eukaryota</taxon>
        <taxon>Fungi</taxon>
        <taxon>Dikarya</taxon>
        <taxon>Basidiomycota</taxon>
        <taxon>Agaricomycotina</taxon>
        <taxon>Agaricomycetes</taxon>
        <taxon>Polyporales</taxon>
        <taxon>Laetiporus</taxon>
    </lineage>
</organism>
<dbReference type="InterPro" id="IPR010071">
    <property type="entry name" value="AA_adenyl_dom"/>
</dbReference>
<evidence type="ECO:0000256" key="8">
    <source>
        <dbReference type="ARBA" id="ARBA00022553"/>
    </source>
</evidence>
<evidence type="ECO:0000313" key="19">
    <source>
        <dbReference type="EMBL" id="KZT10254.1"/>
    </source>
</evidence>
<dbReference type="Gene3D" id="3.40.50.12780">
    <property type="entry name" value="N-terminal domain of ligase-like"/>
    <property type="match status" value="1"/>
</dbReference>
<dbReference type="InterPro" id="IPR036736">
    <property type="entry name" value="ACP-like_sf"/>
</dbReference>
<dbReference type="EMBL" id="KV427609">
    <property type="protein sequence ID" value="KZT10254.1"/>
    <property type="molecule type" value="Genomic_DNA"/>
</dbReference>
<keyword evidence="10" id="KW-0521">NADP</keyword>
<dbReference type="NCBIfam" id="TIGR03443">
    <property type="entry name" value="alpha_am_amid"/>
    <property type="match status" value="1"/>
</dbReference>
<dbReference type="InterPro" id="IPR000873">
    <property type="entry name" value="AMP-dep_synth/lig_dom"/>
</dbReference>
<dbReference type="Gene3D" id="3.30.300.30">
    <property type="match status" value="1"/>
</dbReference>
<keyword evidence="8" id="KW-0597">Phosphoprotein</keyword>
<evidence type="ECO:0000256" key="10">
    <source>
        <dbReference type="ARBA" id="ARBA00022857"/>
    </source>
</evidence>
<evidence type="ECO:0000256" key="17">
    <source>
        <dbReference type="ARBA" id="ARBA00049537"/>
    </source>
</evidence>
<dbReference type="InterPro" id="IPR042099">
    <property type="entry name" value="ANL_N_sf"/>
</dbReference>
<dbReference type="PANTHER" id="PTHR44845:SF1">
    <property type="entry name" value="L-2-AMINOADIPATE REDUCTASE"/>
    <property type="match status" value="1"/>
</dbReference>
<comment type="similarity">
    <text evidence="4">Belongs to the ATP-dependent AMP-binding enzyme family.</text>
</comment>
<dbReference type="FunCoup" id="A0A165GEV1">
    <property type="interactions" value="91"/>
</dbReference>
<evidence type="ECO:0000256" key="2">
    <source>
        <dbReference type="ARBA" id="ARBA00003499"/>
    </source>
</evidence>
<dbReference type="PANTHER" id="PTHR44845">
    <property type="entry name" value="CARRIER DOMAIN-CONTAINING PROTEIN"/>
    <property type="match status" value="1"/>
</dbReference>
<keyword evidence="20" id="KW-1185">Reference proteome</keyword>
<reference evidence="19 20" key="1">
    <citation type="journal article" date="2016" name="Mol. Biol. Evol.">
        <title>Comparative Genomics of Early-Diverging Mushroom-Forming Fungi Provides Insights into the Origins of Lignocellulose Decay Capabilities.</title>
        <authorList>
            <person name="Nagy L.G."/>
            <person name="Riley R."/>
            <person name="Tritt A."/>
            <person name="Adam C."/>
            <person name="Daum C."/>
            <person name="Floudas D."/>
            <person name="Sun H."/>
            <person name="Yadav J.S."/>
            <person name="Pangilinan J."/>
            <person name="Larsson K.H."/>
            <person name="Matsuura K."/>
            <person name="Barry K."/>
            <person name="Labutti K."/>
            <person name="Kuo R."/>
            <person name="Ohm R.A."/>
            <person name="Bhattacharya S.S."/>
            <person name="Shirouzu T."/>
            <person name="Yoshinaga Y."/>
            <person name="Martin F.M."/>
            <person name="Grigoriev I.V."/>
            <person name="Hibbett D.S."/>
        </authorList>
    </citation>
    <scope>NUCLEOTIDE SEQUENCE [LARGE SCALE GENOMIC DNA]</scope>
    <source>
        <strain evidence="19 20">93-53</strain>
    </source>
</reference>
<comment type="catalytic activity">
    <reaction evidence="15">
        <text>(S)-2-amino-6-oxohexanoate + AMP + diphosphate + NADP(+) = L-2-aminoadipate + ATP + NADPH + H(+)</text>
        <dbReference type="Rhea" id="RHEA:46936"/>
        <dbReference type="ChEBI" id="CHEBI:15378"/>
        <dbReference type="ChEBI" id="CHEBI:30616"/>
        <dbReference type="ChEBI" id="CHEBI:33019"/>
        <dbReference type="ChEBI" id="CHEBI:57783"/>
        <dbReference type="ChEBI" id="CHEBI:58321"/>
        <dbReference type="ChEBI" id="CHEBI:58349"/>
        <dbReference type="ChEBI" id="CHEBI:58672"/>
        <dbReference type="ChEBI" id="CHEBI:456215"/>
        <dbReference type="EC" id="1.2.1.95"/>
    </reaction>
</comment>
<evidence type="ECO:0000256" key="3">
    <source>
        <dbReference type="ARBA" id="ARBA00004827"/>
    </source>
</evidence>
<dbReference type="SMART" id="SM00823">
    <property type="entry name" value="PKS_PP"/>
    <property type="match status" value="1"/>
</dbReference>
<evidence type="ECO:0000256" key="13">
    <source>
        <dbReference type="ARBA" id="ARBA00031335"/>
    </source>
</evidence>
<evidence type="ECO:0000256" key="1">
    <source>
        <dbReference type="ARBA" id="ARBA00001957"/>
    </source>
</evidence>
<dbReference type="InterPro" id="IPR020845">
    <property type="entry name" value="AMP-binding_CS"/>
</dbReference>
<dbReference type="SUPFAM" id="SSF52777">
    <property type="entry name" value="CoA-dependent acyltransferases"/>
    <property type="match status" value="1"/>
</dbReference>
<dbReference type="Pfam" id="PF07993">
    <property type="entry name" value="NAD_binding_4"/>
    <property type="match status" value="1"/>
</dbReference>
<evidence type="ECO:0000256" key="4">
    <source>
        <dbReference type="ARBA" id="ARBA00006432"/>
    </source>
</evidence>
<dbReference type="SUPFAM" id="SSF56801">
    <property type="entry name" value="Acetyl-CoA synthetase-like"/>
    <property type="match status" value="1"/>
</dbReference>
<evidence type="ECO:0000256" key="9">
    <source>
        <dbReference type="ARBA" id="ARBA00022605"/>
    </source>
</evidence>
<dbReference type="InterPro" id="IPR001242">
    <property type="entry name" value="Condensation_dom"/>
</dbReference>
<evidence type="ECO:0000256" key="14">
    <source>
        <dbReference type="ARBA" id="ARBA00032195"/>
    </source>
</evidence>
<dbReference type="NCBIfam" id="TIGR01733">
    <property type="entry name" value="AA-adenyl-dom"/>
    <property type="match status" value="1"/>
</dbReference>
<name>A0A165GEV1_9APHY</name>
<dbReference type="InterPro" id="IPR020806">
    <property type="entry name" value="PKS_PP-bd"/>
</dbReference>
<dbReference type="GO" id="GO:0031177">
    <property type="term" value="F:phosphopantetheine binding"/>
    <property type="evidence" value="ECO:0007669"/>
    <property type="project" value="InterPro"/>
</dbReference>
<dbReference type="STRING" id="1314785.A0A165GEV1"/>
<dbReference type="Gene3D" id="3.40.50.720">
    <property type="entry name" value="NAD(P)-binding Rossmann-like Domain"/>
    <property type="match status" value="1"/>
</dbReference>
<dbReference type="EC" id="1.2.1.95" evidence="5"/>
<proteinExistence type="inferred from homology"/>
<dbReference type="Proteomes" id="UP000076871">
    <property type="component" value="Unassembled WGS sequence"/>
</dbReference>
<dbReference type="OrthoDB" id="329835at2759"/>
<dbReference type="InParanoid" id="A0A165GEV1"/>
<dbReference type="PIRSF" id="PIRSF001617">
    <property type="entry name" value="Alpha-AR"/>
    <property type="match status" value="1"/>
</dbReference>
<dbReference type="UniPathway" id="UPA00033">
    <property type="reaction ID" value="UER00032"/>
</dbReference>
<dbReference type="GO" id="GO:0019878">
    <property type="term" value="P:lysine biosynthetic process via aminoadipic acid"/>
    <property type="evidence" value="ECO:0007669"/>
    <property type="project" value="UniProtKB-UniPathway"/>
</dbReference>
<evidence type="ECO:0000313" key="20">
    <source>
        <dbReference type="Proteomes" id="UP000076871"/>
    </source>
</evidence>
<protein>
    <recommendedName>
        <fullName evidence="14">Alpha-aminoadipate reductase</fullName>
        <ecNumber evidence="6">1.2.1.31</ecNumber>
        <ecNumber evidence="5">1.2.1.95</ecNumber>
    </recommendedName>
    <alternativeName>
        <fullName evidence="13">L-aminoadipate-semialdehyde dehydrogenase</fullName>
    </alternativeName>
</protein>
<dbReference type="InterPro" id="IPR036291">
    <property type="entry name" value="NAD(P)-bd_dom_sf"/>
</dbReference>
<evidence type="ECO:0000256" key="12">
    <source>
        <dbReference type="ARBA" id="ARBA00023154"/>
    </source>
</evidence>
<keyword evidence="11" id="KW-0560">Oxidoreductase</keyword>
<evidence type="ECO:0000256" key="16">
    <source>
        <dbReference type="ARBA" id="ARBA00048414"/>
    </source>
</evidence>
<dbReference type="CDD" id="cd05235">
    <property type="entry name" value="SDR_e1"/>
    <property type="match status" value="1"/>
</dbReference>
<dbReference type="GO" id="GO:0004043">
    <property type="term" value="F:L-aminoadipate-semialdehyde dehydrogenase [NAD(P)+] activity"/>
    <property type="evidence" value="ECO:0007669"/>
    <property type="project" value="UniProtKB-EC"/>
</dbReference>
<dbReference type="Gene3D" id="3.30.559.30">
    <property type="entry name" value="Nonribosomal peptide synthetase, condensation domain"/>
    <property type="match status" value="1"/>
</dbReference>
<sequence length="1427" mass="157534">MADPRVARVASRLQNLPSISLPTDYPRLAGNRLVEAAFSADLSEQTCLGLLKLALYNEDEDDEEEAVAKNQTPSPFHLLLAAFSVLLHRYTGDTDLVIGSSSASARDPLVLRISVNPDDPFWAVVRKVQQVEKEAEADALPYDAIVRALGRDKGDVSDSHAPLFRVRFFDEKDTPQEHFLRSTSLTSDLTVFVSRQHDSSRSSIAPHITLRLLYNSLLFTPARMTFIVDQLSTLLRKIAANPVVLVGSVPLMTPVQRAILPDPTADLNWCDWKGAITDVFSRNARRWPERPCVIQCLPPASFDAPQEKRTFDYQTILHASNILAHHLLQGGVQREEVVMVYAYRSVELVVAVMAVLKAGATFSVIDPAYPPSRQTIYLKVAQPRALVILKGAGKISPPVHDFISSELQIRVEVPALELLADGKIVGGPSANGVDVLKAQESLADKDPDVVLGPDSVGTLSFTSGSTGIPKGVKGRHFSLTHFFPWMGERFGLGEHSKFTMLSGIAHDPIQRDMFTPLFFGARLYVPTAEDIGTPGRLAEWMDDNEVTVTHLTPAMGQLLSAQATRQIPSLRNAFFVGDVLTKRDCLRLQCLAANVRIVNMYGTTETQRAVSYFLIPSVSENPTFLATQKEIMPAGEGMIDVQLLVVNRNDKNVPCAVGEVGEIYVRSGGLAEGYSDTEATVKKFVTNWFAANAPPRKDTIRDPSSDRSGPEAQFWKGIRDRMYRSGDLGRYLPNGIVECTGRADDQVKIRGFRIELGEIDLYLSQHPFIRENVTLVRRDKDEEKVLVSYFVPVASPSLHEFESDIPESGDEKGVVIGMRRYRKLIKDIREHLKKKLPSYSVPTLFVPLKRMPLNPNGKIDKPALPFPDTAQSAPAEHRGPAANPTEEAIRAIWTRILPNPPSPLPLDESFFDLGGHSILATRLIFEIRKAFLVDAPLGLIFEKPTIGALAAAVDELRNADLGIAGEKTPPAVSTPTAAPQPAVVPKKMVYSEDYETLLSKLRPSYPSVSSDYSSRPLTVFLTGATGFLGAFILRDLLSRSERVKKVICLVRAADAEKALQRLRDAASGRGVWDEQWVQQGRLEVVKGDLDQERFGLDQQTWDRVAQQADAIVHNGALVHWVYPYERLRPANVLGTLTAMDLAATGKAKLFVFVSSTSAIDTEYYVQLSDTLSRDQDSLGGVPESDDLEGARTSLKTGYGQSKWVSEKLLFEGGRRGLKGHILRPGYVVGDSESAVTNTDDFIWRMVKGCIQLGLVPDINNTVNMVPVDHVARCAAIAALAPLPPPRDALTVLHVTAHPRPTFNDFLSSLARYGFATERCEYLLWRSQLERHVMEVQDNALFPLLYFVLDDLPTSTKAPELNDGNMRALLAPHMRETNRTVDDELMGKYLAWLIQVKFLPEPTSPNAEKKLPKLANSSAARAVGRSGI</sequence>
<dbReference type="Gene3D" id="1.10.1200.10">
    <property type="entry name" value="ACP-like"/>
    <property type="match status" value="1"/>
</dbReference>
<dbReference type="InterPro" id="IPR006162">
    <property type="entry name" value="Ppantetheine_attach_site"/>
</dbReference>
<dbReference type="SUPFAM" id="SSF51735">
    <property type="entry name" value="NAD(P)-binding Rossmann-fold domains"/>
    <property type="match status" value="1"/>
</dbReference>
<dbReference type="FunFam" id="3.40.50.720:FF:000787">
    <property type="entry name" value="L-2-aminoadipate reductase"/>
    <property type="match status" value="1"/>
</dbReference>
<comment type="function">
    <text evidence="2">Catalyzes the activation of alpha-aminoadipate by ATP-dependent adenylation and the reduction of activated alpha-aminoadipate by NADPH. The activated alpha-aminoadipate is bound to the phosphopantheinyl group of the enzyme itself before it is reduced to (S)-2-amino-6-oxohexanoate.</text>
</comment>
<feature type="domain" description="Carrier" evidence="18">
    <location>
        <begin position="880"/>
        <end position="957"/>
    </location>
</feature>
<accession>A0A165GEV1</accession>
<comment type="catalytic activity">
    <reaction evidence="16">
        <text>(S)-2-amino-6-oxohexanoate + NAD(+) + H2O = L-2-aminoadipate + NADH + 2 H(+)</text>
        <dbReference type="Rhea" id="RHEA:12308"/>
        <dbReference type="ChEBI" id="CHEBI:15377"/>
        <dbReference type="ChEBI" id="CHEBI:15378"/>
        <dbReference type="ChEBI" id="CHEBI:57540"/>
        <dbReference type="ChEBI" id="CHEBI:57945"/>
        <dbReference type="ChEBI" id="CHEBI:58321"/>
        <dbReference type="ChEBI" id="CHEBI:58672"/>
        <dbReference type="EC" id="1.2.1.31"/>
    </reaction>
</comment>
<dbReference type="PROSITE" id="PS00012">
    <property type="entry name" value="PHOSPHOPANTETHEINE"/>
    <property type="match status" value="1"/>
</dbReference>
<dbReference type="InterPro" id="IPR013120">
    <property type="entry name" value="FAR_NAD-bd"/>
</dbReference>
<dbReference type="GeneID" id="63825065"/>
<dbReference type="InterPro" id="IPR009081">
    <property type="entry name" value="PP-bd_ACP"/>
</dbReference>
<dbReference type="PROSITE" id="PS50075">
    <property type="entry name" value="CARRIER"/>
    <property type="match status" value="1"/>
</dbReference>
<evidence type="ECO:0000256" key="7">
    <source>
        <dbReference type="ARBA" id="ARBA00022450"/>
    </source>
</evidence>
<dbReference type="Pfam" id="PF00668">
    <property type="entry name" value="Condensation"/>
    <property type="match status" value="1"/>
</dbReference>
<comment type="pathway">
    <text evidence="3">Amino-acid biosynthesis; L-lysine biosynthesis via AAA pathway; L-lysine from L-alpha-aminoadipate (fungal route): step 1/3.</text>
</comment>
<dbReference type="RefSeq" id="XP_040767994.1">
    <property type="nucleotide sequence ID" value="XM_040908036.1"/>
</dbReference>
<dbReference type="Pfam" id="PF00501">
    <property type="entry name" value="AMP-binding"/>
    <property type="match status" value="1"/>
</dbReference>
<keyword evidence="12" id="KW-0457">Lysine biosynthesis</keyword>
<comment type="cofactor">
    <cofactor evidence="1">
        <name>pantetheine 4'-phosphate</name>
        <dbReference type="ChEBI" id="CHEBI:47942"/>
    </cofactor>
</comment>
<dbReference type="InterPro" id="IPR045851">
    <property type="entry name" value="AMP-bd_C_sf"/>
</dbReference>